<dbReference type="SUPFAM" id="SSF53271">
    <property type="entry name" value="PRTase-like"/>
    <property type="match status" value="1"/>
</dbReference>
<keyword evidence="3" id="KW-1185">Reference proteome</keyword>
<proteinExistence type="predicted"/>
<feature type="domain" description="Phosphoribosyltransferase" evidence="1">
    <location>
        <begin position="124"/>
        <end position="214"/>
    </location>
</feature>
<evidence type="ECO:0000259" key="1">
    <source>
        <dbReference type="Pfam" id="PF14681"/>
    </source>
</evidence>
<protein>
    <recommendedName>
        <fullName evidence="1">Phosphoribosyltransferase domain-containing protein</fullName>
    </recommendedName>
</protein>
<dbReference type="EMBL" id="WMJX01000030">
    <property type="protein sequence ID" value="MTG98816.1"/>
    <property type="molecule type" value="Genomic_DNA"/>
</dbReference>
<organism evidence="2 3">
    <name type="scientific">Myroides albus</name>
    <dbReference type="NCBI Taxonomy" id="2562892"/>
    <lineage>
        <taxon>Bacteria</taxon>
        <taxon>Pseudomonadati</taxon>
        <taxon>Bacteroidota</taxon>
        <taxon>Flavobacteriia</taxon>
        <taxon>Flavobacteriales</taxon>
        <taxon>Flavobacteriaceae</taxon>
        <taxon>Myroides</taxon>
    </lineage>
</organism>
<accession>A0A6I3LMV3</accession>
<name>A0A6I3LMV3_9FLAO</name>
<comment type="caution">
    <text evidence="2">The sequence shown here is derived from an EMBL/GenBank/DDBJ whole genome shotgun (WGS) entry which is preliminary data.</text>
</comment>
<dbReference type="Pfam" id="PF14681">
    <property type="entry name" value="UPRTase"/>
    <property type="match status" value="1"/>
</dbReference>
<dbReference type="InterPro" id="IPR029057">
    <property type="entry name" value="PRTase-like"/>
</dbReference>
<dbReference type="Proteomes" id="UP000438760">
    <property type="component" value="Unassembled WGS sequence"/>
</dbReference>
<dbReference type="OrthoDB" id="2082802at2"/>
<gene>
    <name evidence="2" type="ORF">GJV76_11855</name>
</gene>
<evidence type="ECO:0000313" key="3">
    <source>
        <dbReference type="Proteomes" id="UP000438760"/>
    </source>
</evidence>
<dbReference type="Gene3D" id="3.40.50.2020">
    <property type="match status" value="1"/>
</dbReference>
<sequence>MNGLMKLKKIQTKYCTNFKTLIRNKETLAENLREYLTKIGCELGKEISEEFETQNQTIITPLEESFSEKIFLPQINVIISTKDDYPYLNKGINSTIIGTNYRGYMNFNGIRGIDALTAEIRDIKLPLIKHQVDNLIIAKTVLASSCTAISLAERAYEEYRPKNLIFSAIFYSEYGIKELIEKFPQSKILFVDEPDRITESGMLIPGLGNIDERIKGVA</sequence>
<reference evidence="2 3" key="1">
    <citation type="submission" date="2019-11" db="EMBL/GenBank/DDBJ databases">
        <title>Genome of Strain BIT-d1.</title>
        <authorList>
            <person name="Yang Y."/>
        </authorList>
    </citation>
    <scope>NUCLEOTIDE SEQUENCE [LARGE SCALE GENOMIC DNA]</scope>
    <source>
        <strain evidence="2 3">BIT-d1</strain>
    </source>
</reference>
<dbReference type="AlphaFoldDB" id="A0A6I3LMV3"/>
<evidence type="ECO:0000313" key="2">
    <source>
        <dbReference type="EMBL" id="MTG98816.1"/>
    </source>
</evidence>
<dbReference type="InterPro" id="IPR000836">
    <property type="entry name" value="PRTase_dom"/>
</dbReference>